<dbReference type="Pfam" id="PF12833">
    <property type="entry name" value="HTH_18"/>
    <property type="match status" value="1"/>
</dbReference>
<evidence type="ECO:0000313" key="6">
    <source>
        <dbReference type="Proteomes" id="UP001603978"/>
    </source>
</evidence>
<dbReference type="InterPro" id="IPR009057">
    <property type="entry name" value="Homeodomain-like_sf"/>
</dbReference>
<comment type="caution">
    <text evidence="5">The sequence shown here is derived from an EMBL/GenBank/DDBJ whole genome shotgun (WGS) entry which is preliminary data.</text>
</comment>
<keyword evidence="2" id="KW-0238">DNA-binding</keyword>
<dbReference type="PANTHER" id="PTHR46796:SF6">
    <property type="entry name" value="ARAC SUBFAMILY"/>
    <property type="match status" value="1"/>
</dbReference>
<dbReference type="PROSITE" id="PS01124">
    <property type="entry name" value="HTH_ARAC_FAMILY_2"/>
    <property type="match status" value="1"/>
</dbReference>
<dbReference type="Proteomes" id="UP001603978">
    <property type="component" value="Unassembled WGS sequence"/>
</dbReference>
<protein>
    <submittedName>
        <fullName evidence="5">Helix-turn-helix domain-containing protein</fullName>
    </submittedName>
</protein>
<dbReference type="Gene3D" id="1.10.10.60">
    <property type="entry name" value="Homeodomain-like"/>
    <property type="match status" value="2"/>
</dbReference>
<gene>
    <name evidence="5" type="ORF">ACFLIM_48380</name>
</gene>
<proteinExistence type="predicted"/>
<keyword evidence="3" id="KW-0804">Transcription</keyword>
<keyword evidence="6" id="KW-1185">Reference proteome</keyword>
<dbReference type="InterPro" id="IPR050204">
    <property type="entry name" value="AraC_XylS_family_regulators"/>
</dbReference>
<dbReference type="InterPro" id="IPR018060">
    <property type="entry name" value="HTH_AraC"/>
</dbReference>
<reference evidence="5 6" key="1">
    <citation type="submission" date="2024-10" db="EMBL/GenBank/DDBJ databases">
        <authorList>
            <person name="Topkara A.R."/>
            <person name="Saygin H."/>
        </authorList>
    </citation>
    <scope>NUCLEOTIDE SEQUENCE [LARGE SCALE GENOMIC DNA]</scope>
    <source>
        <strain evidence="5 6">M3C6</strain>
    </source>
</reference>
<name>A0ABW7AU85_9ACTN</name>
<dbReference type="SUPFAM" id="SSF46689">
    <property type="entry name" value="Homeodomain-like"/>
    <property type="match status" value="2"/>
</dbReference>
<organism evidence="5 6">
    <name type="scientific">Nonomuraea marmarensis</name>
    <dbReference type="NCBI Taxonomy" id="3351344"/>
    <lineage>
        <taxon>Bacteria</taxon>
        <taxon>Bacillati</taxon>
        <taxon>Actinomycetota</taxon>
        <taxon>Actinomycetes</taxon>
        <taxon>Streptosporangiales</taxon>
        <taxon>Streptosporangiaceae</taxon>
        <taxon>Nonomuraea</taxon>
    </lineage>
</organism>
<evidence type="ECO:0000256" key="1">
    <source>
        <dbReference type="ARBA" id="ARBA00023015"/>
    </source>
</evidence>
<feature type="domain" description="HTH araC/xylS-type" evidence="4">
    <location>
        <begin position="172"/>
        <end position="270"/>
    </location>
</feature>
<dbReference type="EMBL" id="JBICRM010000064">
    <property type="protein sequence ID" value="MFG1711003.1"/>
    <property type="molecule type" value="Genomic_DNA"/>
</dbReference>
<keyword evidence="1" id="KW-0805">Transcription regulation</keyword>
<sequence length="270" mass="29404">MLEVTSSGLDWDGIAVEGGRMPGWDVRDLVVEDHMIALNLDTQPLMFERVEGGRTRTVVMPPGSVWVNPAGEPITHRIRAHSHFLNLTMAPAQLSRLTGQDGARLRGALGEMNPQLTALMSAVSAEAGQAGRHGRPLLDTLALGVATLLRGDFSPVQVVREPSGPLSPRQIKTVTELMRARLTEGVSVAELASTVGYSPDHFARCFRQSMGQTPHRHLTRLRVEEARRLLLGTDQPVSEIAAATGFADHAHLTRTLRRVLNMTPSALRGR</sequence>
<evidence type="ECO:0000259" key="4">
    <source>
        <dbReference type="PROSITE" id="PS01124"/>
    </source>
</evidence>
<evidence type="ECO:0000256" key="2">
    <source>
        <dbReference type="ARBA" id="ARBA00023125"/>
    </source>
</evidence>
<accession>A0ABW7AU85</accession>
<evidence type="ECO:0000313" key="5">
    <source>
        <dbReference type="EMBL" id="MFG1711003.1"/>
    </source>
</evidence>
<evidence type="ECO:0000256" key="3">
    <source>
        <dbReference type="ARBA" id="ARBA00023163"/>
    </source>
</evidence>
<dbReference type="SMART" id="SM00342">
    <property type="entry name" value="HTH_ARAC"/>
    <property type="match status" value="1"/>
</dbReference>
<dbReference type="PANTHER" id="PTHR46796">
    <property type="entry name" value="HTH-TYPE TRANSCRIPTIONAL ACTIVATOR RHAS-RELATED"/>
    <property type="match status" value="1"/>
</dbReference>
<dbReference type="RefSeq" id="WP_393177361.1">
    <property type="nucleotide sequence ID" value="NZ_JBICRM010000064.1"/>
</dbReference>